<comment type="function">
    <text evidence="10 11">Catalyzes the formation of 5-methyl-uridine at position 1939 (m5U1939) in 23S rRNA.</text>
</comment>
<dbReference type="GO" id="GO:0051539">
    <property type="term" value="F:4 iron, 4 sulfur cluster binding"/>
    <property type="evidence" value="ECO:0007669"/>
    <property type="project" value="UniProtKB-KW"/>
</dbReference>
<dbReference type="PROSITE" id="PS01230">
    <property type="entry name" value="TRMA_1"/>
    <property type="match status" value="1"/>
</dbReference>
<reference evidence="15 16" key="1">
    <citation type="submission" date="2015-11" db="EMBL/GenBank/DDBJ databases">
        <title>Genomic Taxonomy of the Vibrionaceae.</title>
        <authorList>
            <person name="Gomez-Gil B."/>
            <person name="Enciso-Ibarra J."/>
        </authorList>
    </citation>
    <scope>NUCLEOTIDE SEQUENCE [LARGE SCALE GENOMIC DNA]</scope>
    <source>
        <strain evidence="15 16">CAIM 912</strain>
    </source>
</reference>
<dbReference type="RefSeq" id="WP_067419651.1">
    <property type="nucleotide sequence ID" value="NZ_LNTY01000056.1"/>
</dbReference>
<dbReference type="NCBIfam" id="TIGR00479">
    <property type="entry name" value="rumA"/>
    <property type="match status" value="1"/>
</dbReference>
<feature type="binding site" evidence="11">
    <location>
        <position position="305"/>
    </location>
    <ligand>
        <name>S-adenosyl-L-methionine</name>
        <dbReference type="ChEBI" id="CHEBI:59789"/>
    </ligand>
</feature>
<feature type="binding site" evidence="11">
    <location>
        <position position="348"/>
    </location>
    <ligand>
        <name>S-adenosyl-L-methionine</name>
        <dbReference type="ChEBI" id="CHEBI:59789"/>
    </ligand>
</feature>
<comment type="similarity">
    <text evidence="11">Belongs to the class I-like SAM-binding methyltransferase superfamily. RNA M5U methyltransferase family. RlmD subfamily.</text>
</comment>
<dbReference type="Proteomes" id="UP000070529">
    <property type="component" value="Unassembled WGS sequence"/>
</dbReference>
<dbReference type="EC" id="2.1.1.190" evidence="11"/>
<evidence type="ECO:0000256" key="3">
    <source>
        <dbReference type="ARBA" id="ARBA00022603"/>
    </source>
</evidence>
<gene>
    <name evidence="15" type="primary">rumA</name>
    <name evidence="11" type="synonym">rlmD</name>
    <name evidence="15" type="ORF">ATN88_22840</name>
</gene>
<dbReference type="PROSITE" id="PS51687">
    <property type="entry name" value="SAM_MT_RNA_M5U"/>
    <property type="match status" value="1"/>
</dbReference>
<keyword evidence="3 11" id="KW-0489">Methyltransferase</keyword>
<keyword evidence="8 11" id="KW-0411">Iron-sulfur</keyword>
<evidence type="ECO:0000259" key="14">
    <source>
        <dbReference type="PROSITE" id="PS50926"/>
    </source>
</evidence>
<dbReference type="InterPro" id="IPR010280">
    <property type="entry name" value="U5_MeTrfase_fam"/>
</dbReference>
<comment type="caution">
    <text evidence="15">The sequence shown here is derived from an EMBL/GenBank/DDBJ whole genome shotgun (WGS) entry which is preliminary data.</text>
</comment>
<dbReference type="AlphaFoldDB" id="A0A135I441"/>
<keyword evidence="6 11" id="KW-0479">Metal-binding</keyword>
<dbReference type="STRING" id="294935.ATN88_22840"/>
<keyword evidence="16" id="KW-1185">Reference proteome</keyword>
<dbReference type="PROSITE" id="PS01231">
    <property type="entry name" value="TRMA_2"/>
    <property type="match status" value="1"/>
</dbReference>
<evidence type="ECO:0000256" key="10">
    <source>
        <dbReference type="ARBA" id="ARBA00059995"/>
    </source>
</evidence>
<feature type="binding site" evidence="11">
    <location>
        <position position="82"/>
    </location>
    <ligand>
        <name>[4Fe-4S] cluster</name>
        <dbReference type="ChEBI" id="CHEBI:49883"/>
    </ligand>
</feature>
<dbReference type="Gene3D" id="2.40.50.140">
    <property type="entry name" value="Nucleic acid-binding proteins"/>
    <property type="match status" value="1"/>
</dbReference>
<dbReference type="SUPFAM" id="SSF50249">
    <property type="entry name" value="Nucleic acid-binding proteins"/>
    <property type="match status" value="1"/>
</dbReference>
<dbReference type="InterPro" id="IPR030391">
    <property type="entry name" value="MeTrfase_TrmA_CS"/>
</dbReference>
<evidence type="ECO:0000256" key="6">
    <source>
        <dbReference type="ARBA" id="ARBA00022723"/>
    </source>
</evidence>
<feature type="domain" description="TRAM" evidence="14">
    <location>
        <begin position="11"/>
        <end position="69"/>
    </location>
</feature>
<evidence type="ECO:0000256" key="8">
    <source>
        <dbReference type="ARBA" id="ARBA00023014"/>
    </source>
</evidence>
<keyword evidence="7 11" id="KW-0408">Iron</keyword>
<dbReference type="NCBIfam" id="NF009639">
    <property type="entry name" value="PRK13168.1"/>
    <property type="match status" value="1"/>
</dbReference>
<feature type="binding site" evidence="11 12">
    <location>
        <position position="369"/>
    </location>
    <ligand>
        <name>S-adenosyl-L-methionine</name>
        <dbReference type="ChEBI" id="CHEBI:59789"/>
    </ligand>
</feature>
<proteinExistence type="inferred from homology"/>
<keyword evidence="2 11" id="KW-0698">rRNA processing</keyword>
<dbReference type="InterPro" id="IPR029063">
    <property type="entry name" value="SAM-dependent_MTases_sf"/>
</dbReference>
<keyword evidence="1 11" id="KW-0004">4Fe-4S</keyword>
<feature type="binding site" evidence="11">
    <location>
        <position position="168"/>
    </location>
    <ligand>
        <name>[4Fe-4S] cluster</name>
        <dbReference type="ChEBI" id="CHEBI:49883"/>
    </ligand>
</feature>
<dbReference type="CDD" id="cd02440">
    <property type="entry name" value="AdoMet_MTases"/>
    <property type="match status" value="1"/>
</dbReference>
<evidence type="ECO:0000256" key="1">
    <source>
        <dbReference type="ARBA" id="ARBA00022485"/>
    </source>
</evidence>
<dbReference type="GO" id="GO:0003723">
    <property type="term" value="F:RNA binding"/>
    <property type="evidence" value="ECO:0007669"/>
    <property type="project" value="InterPro"/>
</dbReference>
<protein>
    <recommendedName>
        <fullName evidence="11">23S rRNA (uracil(1939)-C(5))-methyltransferase RlmD</fullName>
        <ecNumber evidence="11">2.1.1.190</ecNumber>
    </recommendedName>
    <alternativeName>
        <fullName evidence="11">23S rRNA(m5U1939)-methyltransferase</fullName>
    </alternativeName>
</protein>
<dbReference type="HAMAP" id="MF_01010">
    <property type="entry name" value="23SrRNA_methyltr_RlmD"/>
    <property type="match status" value="1"/>
</dbReference>
<evidence type="ECO:0000313" key="15">
    <source>
        <dbReference type="EMBL" id="KXF80203.1"/>
    </source>
</evidence>
<dbReference type="FunFam" id="3.40.50.150:FF:000009">
    <property type="entry name" value="23S rRNA (Uracil(1939)-C(5))-methyltransferase RlmD"/>
    <property type="match status" value="1"/>
</dbReference>
<evidence type="ECO:0000313" key="16">
    <source>
        <dbReference type="Proteomes" id="UP000070529"/>
    </source>
</evidence>
<dbReference type="PANTHER" id="PTHR11061:SF49">
    <property type="entry name" value="23S RRNA (URACIL(1939)-C(5))-METHYLTRANSFERASE RLMD"/>
    <property type="match status" value="1"/>
</dbReference>
<dbReference type="Gene3D" id="2.40.50.1070">
    <property type="match status" value="1"/>
</dbReference>
<dbReference type="InterPro" id="IPR002792">
    <property type="entry name" value="TRAM_dom"/>
</dbReference>
<dbReference type="Pfam" id="PF01938">
    <property type="entry name" value="TRAM"/>
    <property type="match status" value="1"/>
</dbReference>
<dbReference type="GO" id="GO:0070475">
    <property type="term" value="P:rRNA base methylation"/>
    <property type="evidence" value="ECO:0007669"/>
    <property type="project" value="TreeGrafter"/>
</dbReference>
<dbReference type="SUPFAM" id="SSF53335">
    <property type="entry name" value="S-adenosyl-L-methionine-dependent methyltransferases"/>
    <property type="match status" value="1"/>
</dbReference>
<dbReference type="EMBL" id="LNTY01000056">
    <property type="protein sequence ID" value="KXF80203.1"/>
    <property type="molecule type" value="Genomic_DNA"/>
</dbReference>
<dbReference type="GO" id="GO:0005506">
    <property type="term" value="F:iron ion binding"/>
    <property type="evidence" value="ECO:0007669"/>
    <property type="project" value="UniProtKB-UniRule"/>
</dbReference>
<organism evidence="15 16">
    <name type="scientific">Enterovibrio coralii</name>
    <dbReference type="NCBI Taxonomy" id="294935"/>
    <lineage>
        <taxon>Bacteria</taxon>
        <taxon>Pseudomonadati</taxon>
        <taxon>Pseudomonadota</taxon>
        <taxon>Gammaproteobacteria</taxon>
        <taxon>Vibrionales</taxon>
        <taxon>Vibrionaceae</taxon>
        <taxon>Enterovibrio</taxon>
    </lineage>
</organism>
<evidence type="ECO:0000256" key="13">
    <source>
        <dbReference type="PROSITE-ProRule" id="PRU10015"/>
    </source>
</evidence>
<evidence type="ECO:0000256" key="12">
    <source>
        <dbReference type="PROSITE-ProRule" id="PRU01024"/>
    </source>
</evidence>
<dbReference type="Gene3D" id="3.40.50.150">
    <property type="entry name" value="Vaccinia Virus protein VP39"/>
    <property type="match status" value="1"/>
</dbReference>
<feature type="binding site" evidence="11">
    <location>
        <position position="91"/>
    </location>
    <ligand>
        <name>[4Fe-4S] cluster</name>
        <dbReference type="ChEBI" id="CHEBI:49883"/>
    </ligand>
</feature>
<feature type="active site" description="Nucleophile" evidence="11 12">
    <location>
        <position position="395"/>
    </location>
</feature>
<dbReference type="InterPro" id="IPR001566">
    <property type="entry name" value="23S_rRNA_MeTrfase_RlmD"/>
</dbReference>
<comment type="catalytic activity">
    <reaction evidence="9 11">
        <text>uridine(1939) in 23S rRNA + S-adenosyl-L-methionine = 5-methyluridine(1939) in 23S rRNA + S-adenosyl-L-homocysteine + H(+)</text>
        <dbReference type="Rhea" id="RHEA:42908"/>
        <dbReference type="Rhea" id="RHEA-COMP:10278"/>
        <dbReference type="Rhea" id="RHEA-COMP:10279"/>
        <dbReference type="ChEBI" id="CHEBI:15378"/>
        <dbReference type="ChEBI" id="CHEBI:57856"/>
        <dbReference type="ChEBI" id="CHEBI:59789"/>
        <dbReference type="ChEBI" id="CHEBI:65315"/>
        <dbReference type="ChEBI" id="CHEBI:74447"/>
        <dbReference type="EC" id="2.1.1.190"/>
    </reaction>
</comment>
<feature type="binding site" evidence="11 12">
    <location>
        <position position="321"/>
    </location>
    <ligand>
        <name>S-adenosyl-L-methionine</name>
        <dbReference type="ChEBI" id="CHEBI:59789"/>
    </ligand>
</feature>
<dbReference type="PROSITE" id="PS50926">
    <property type="entry name" value="TRAM"/>
    <property type="match status" value="1"/>
</dbReference>
<feature type="binding site" evidence="11">
    <location>
        <position position="88"/>
    </location>
    <ligand>
        <name>[4Fe-4S] cluster</name>
        <dbReference type="ChEBI" id="CHEBI:49883"/>
    </ligand>
</feature>
<dbReference type="FunFam" id="2.40.50.140:FF:000097">
    <property type="entry name" value="23S rRNA (uracil(1939)-C(5))-methyltransferase RlmD"/>
    <property type="match status" value="1"/>
</dbReference>
<feature type="binding site" evidence="11 12">
    <location>
        <position position="300"/>
    </location>
    <ligand>
        <name>S-adenosyl-L-methionine</name>
        <dbReference type="ChEBI" id="CHEBI:59789"/>
    </ligand>
</feature>
<dbReference type="InterPro" id="IPR012340">
    <property type="entry name" value="NA-bd_OB-fold"/>
</dbReference>
<name>A0A135I441_9GAMM</name>
<dbReference type="GO" id="GO:0070041">
    <property type="term" value="F:rRNA (uridine-C5-)-methyltransferase activity"/>
    <property type="evidence" value="ECO:0007669"/>
    <property type="project" value="UniProtKB-UniRule"/>
</dbReference>
<keyword evidence="5 11" id="KW-0949">S-adenosyl-L-methionine</keyword>
<evidence type="ECO:0000256" key="11">
    <source>
        <dbReference type="HAMAP-Rule" id="MF_01010"/>
    </source>
</evidence>
<dbReference type="PANTHER" id="PTHR11061">
    <property type="entry name" value="RNA M5U METHYLTRANSFERASE"/>
    <property type="match status" value="1"/>
</dbReference>
<feature type="active site" evidence="13">
    <location>
        <position position="395"/>
    </location>
</feature>
<evidence type="ECO:0000256" key="4">
    <source>
        <dbReference type="ARBA" id="ARBA00022679"/>
    </source>
</evidence>
<dbReference type="OrthoDB" id="9804590at2"/>
<keyword evidence="4 11" id="KW-0808">Transferase</keyword>
<evidence type="ECO:0000256" key="9">
    <source>
        <dbReference type="ARBA" id="ARBA00052756"/>
    </source>
</evidence>
<evidence type="ECO:0000256" key="2">
    <source>
        <dbReference type="ARBA" id="ARBA00022552"/>
    </source>
</evidence>
<dbReference type="Pfam" id="PF05958">
    <property type="entry name" value="tRNA_U5-meth_tr"/>
    <property type="match status" value="1"/>
</dbReference>
<feature type="binding site" evidence="11 12">
    <location>
        <position position="271"/>
    </location>
    <ligand>
        <name>S-adenosyl-L-methionine</name>
        <dbReference type="ChEBI" id="CHEBI:59789"/>
    </ligand>
</feature>
<accession>A0A135I441</accession>
<evidence type="ECO:0000256" key="5">
    <source>
        <dbReference type="ARBA" id="ARBA00022691"/>
    </source>
</evidence>
<sequence length="438" mass="48254">MARFFKPQKKKSLDTKHKALSVTRLDHQGDGVAFDGKKPVFVAGALPGEEILAQLTEDKRQYARAKLIKVVKPSSERVPAFCSLYRQCGGCNLQHMNHEAQVAAKQEILSQLMKKFASAELNQDAPVVSDATGYRRRARLSVKVAKDGELEMGFRQRNSNDIVTVKSCPVLDASLNALLPDLYAMLDGLRGRRIIGHVELVTSGAGRVLLVRAIKTLHAEDVETITAFAEQNDVVLYLQQGDDAAARLAGEQPFYELDDLSLAFEPQDFIQVNTDINAKMIAQSLAWLDVQPEDAVLDLFCGLGNFSLPLAQKAKSVVGIEGVENMVERASQNASRNALTNARFYHANLELDAEETVWGDQKYNKILLDPARAGALGVMPYVAQSRAERIVYVSCNPATLARDSQVLLDNGYILARLGMLDMFPHTGHLESMALFVRA</sequence>
<dbReference type="InterPro" id="IPR030390">
    <property type="entry name" value="MeTrfase_TrmA_AS"/>
</dbReference>
<evidence type="ECO:0000256" key="7">
    <source>
        <dbReference type="ARBA" id="ARBA00023004"/>
    </source>
</evidence>